<dbReference type="GO" id="GO:0031267">
    <property type="term" value="F:small GTPase binding"/>
    <property type="evidence" value="ECO:0007669"/>
    <property type="project" value="TreeGrafter"/>
</dbReference>
<feature type="compositionally biased region" description="Polar residues" evidence="1">
    <location>
        <begin position="788"/>
        <end position="812"/>
    </location>
</feature>
<dbReference type="PANTHER" id="PTHR14407">
    <property type="entry name" value="HERMANSKY-PUDLAK SYNDROME 4 PROTEIN LIGHT-EAR PROTEIN-RELATED"/>
    <property type="match status" value="1"/>
</dbReference>
<dbReference type="AlphaFoldDB" id="A0AAD9R6I4"/>
<accession>A0AAD9R6I4</accession>
<evidence type="ECO:0000256" key="1">
    <source>
        <dbReference type="SAM" id="MobiDB-lite"/>
    </source>
</evidence>
<organism evidence="4 5">
    <name type="scientific">Acropora cervicornis</name>
    <name type="common">Staghorn coral</name>
    <dbReference type="NCBI Taxonomy" id="6130"/>
    <lineage>
        <taxon>Eukaryota</taxon>
        <taxon>Metazoa</taxon>
        <taxon>Cnidaria</taxon>
        <taxon>Anthozoa</taxon>
        <taxon>Hexacorallia</taxon>
        <taxon>Scleractinia</taxon>
        <taxon>Astrocoeniina</taxon>
        <taxon>Acroporidae</taxon>
        <taxon>Acropora</taxon>
    </lineage>
</organism>
<dbReference type="GO" id="GO:0005765">
    <property type="term" value="C:lysosomal membrane"/>
    <property type="evidence" value="ECO:0007669"/>
    <property type="project" value="TreeGrafter"/>
</dbReference>
<evidence type="ECO:0000313" key="4">
    <source>
        <dbReference type="EMBL" id="KAK2574057.1"/>
    </source>
</evidence>
<dbReference type="PANTHER" id="PTHR14407:SF9">
    <property type="entry name" value="BLOC-3 COMPLEX MEMBER HPS4"/>
    <property type="match status" value="1"/>
</dbReference>
<feature type="region of interest" description="Disordered" evidence="1">
    <location>
        <begin position="414"/>
        <end position="441"/>
    </location>
</feature>
<feature type="compositionally biased region" description="Polar residues" evidence="1">
    <location>
        <begin position="260"/>
        <end position="290"/>
    </location>
</feature>
<sequence length="1068" mass="116537">MTALMTAIRATSFEGLIFFVYDREAVKKESDPPENAIVSIEDRISICGQMIGMSYFIHSFIGSTPALCKLQTEKMATVQSGKFTLMCENQKQFLTWMNVIWDCYLHFVRHYGDFLPGVFDPLPFHELPKSVAATCFTKASYILQACQRRQHILGGCILYSDRILCSQLEPSITERLLLLKPNQRNHPARPVKTGHDLPFGVRILNAFLTLSEYPNLLEALTESAYRQPGSSESPRAFPDMYMTSSPFVIKEHFSREGTGDNKQQVSTGDGENSSNQKDKSSFNSTENEVSTDPRHFPNSFGDQANREGRRSVVVDWVKSLSNCEAGCSFAGQTTDASNRNSDAVKKGLRFKIAENPHMDFDRNSVESNLSNDVGLIMEPIDVSDLKVVTCRESRLATGKEDVISVSRSFMNGNEIDGNDVKRHSSSVSTCREPDSDGSKVRKLPENEAMTFCRLLIDDIITQVCEMIEDKNSSFAAARSRTCVELGSSPDVFCVEALKSQNICCQYTNVCESRQKGNKTENFKTYSKTSPVYSEQGLESGSTGCTSVSVDEDKTSCGCQETGPAVSIENIDSMDACSNKGHSSSEESTKIPMDFDSVLGFNVNVRPSEKVSEKCLAGTGAKISQNEASDFVSEYLNRTKEECRDSARNDAEILPSNAIVCSHIGAELGLPVLESNDQGAEASSRSSCVNASCHAGDDGGKPVTVSPVSSNEDSEGGKPVSPSTVSSGTESDDRQSVTVSPVSSGTESEGGVPVTASLVSSNTDIEGGVLATASSVSSSAESEGVNSETVPSVSSCADSESDVPVTQSTNASKEGSDGRNFVAEASVSGHCSSDIYVTNGLKEESSGAGIGGPVYAARDETRERNEEGEGTSLTDQDFEEQQILFEEEGDHVNHVEGLMHVNLYVQAHSKVVLILLAEEGLSTDCNSIKALWETSLNQLGELEFLVKQSSGEEPTTMYSEDYSFLVYDSFERTMKGNLSELVHQVDHLFCETTKVLHEQFENSSTLKDIMLRDRSSTVYGKSNLGRGTYFHLKGPHRTMHGVPSHRDPFLKLEKRATKVLNKDHGVNIF</sequence>
<dbReference type="GO" id="GO:0006605">
    <property type="term" value="P:protein targeting"/>
    <property type="evidence" value="ECO:0007669"/>
    <property type="project" value="TreeGrafter"/>
</dbReference>
<dbReference type="InterPro" id="IPR043989">
    <property type="entry name" value="CCZ1/INTU/HSP4_longin_3"/>
</dbReference>
<feature type="region of interest" description="Disordered" evidence="1">
    <location>
        <begin position="253"/>
        <end position="304"/>
    </location>
</feature>
<feature type="domain" description="CCZ1/INTU/HPS4 third Longin" evidence="3">
    <location>
        <begin position="959"/>
        <end position="1035"/>
    </location>
</feature>
<reference evidence="4" key="2">
    <citation type="journal article" date="2023" name="Science">
        <title>Genomic signatures of disease resistance in endangered staghorn corals.</title>
        <authorList>
            <person name="Vollmer S.V."/>
            <person name="Selwyn J.D."/>
            <person name="Despard B.A."/>
            <person name="Roesel C.L."/>
        </authorList>
    </citation>
    <scope>NUCLEOTIDE SEQUENCE</scope>
    <source>
        <strain evidence="4">K2</strain>
    </source>
</reference>
<dbReference type="InterPro" id="IPR043987">
    <property type="entry name" value="CCZ1/INTU/HSP4_longin_1"/>
</dbReference>
<reference evidence="4" key="1">
    <citation type="journal article" date="2023" name="G3 (Bethesda)">
        <title>Whole genome assembly and annotation of the endangered Caribbean coral Acropora cervicornis.</title>
        <authorList>
            <person name="Selwyn J.D."/>
            <person name="Vollmer S.V."/>
        </authorList>
    </citation>
    <scope>NUCLEOTIDE SEQUENCE</scope>
    <source>
        <strain evidence="4">K2</strain>
    </source>
</reference>
<dbReference type="Proteomes" id="UP001249851">
    <property type="component" value="Unassembled WGS sequence"/>
</dbReference>
<protein>
    <submittedName>
        <fullName evidence="4">BLOC-3 complex member HPS4</fullName>
    </submittedName>
</protein>
<feature type="domain" description="CCZ1/INTU/HSP4 first Longin" evidence="2">
    <location>
        <begin position="17"/>
        <end position="110"/>
    </location>
</feature>
<dbReference type="Pfam" id="PF19031">
    <property type="entry name" value="Intu_longin_1"/>
    <property type="match status" value="1"/>
</dbReference>
<feature type="compositionally biased region" description="Low complexity" evidence="1">
    <location>
        <begin position="773"/>
        <end position="787"/>
    </location>
</feature>
<evidence type="ECO:0000259" key="3">
    <source>
        <dbReference type="Pfam" id="PF19033"/>
    </source>
</evidence>
<dbReference type="GO" id="GO:0016192">
    <property type="term" value="P:vesicle-mediated transport"/>
    <property type="evidence" value="ECO:0007669"/>
    <property type="project" value="InterPro"/>
</dbReference>
<dbReference type="EMBL" id="JARQWQ010000001">
    <property type="protein sequence ID" value="KAK2574057.1"/>
    <property type="molecule type" value="Genomic_DNA"/>
</dbReference>
<dbReference type="GO" id="GO:0031410">
    <property type="term" value="C:cytoplasmic vesicle"/>
    <property type="evidence" value="ECO:0007669"/>
    <property type="project" value="TreeGrafter"/>
</dbReference>
<proteinExistence type="predicted"/>
<evidence type="ECO:0000313" key="5">
    <source>
        <dbReference type="Proteomes" id="UP001249851"/>
    </source>
</evidence>
<feature type="compositionally biased region" description="Polar residues" evidence="1">
    <location>
        <begin position="735"/>
        <end position="746"/>
    </location>
</feature>
<comment type="caution">
    <text evidence="4">The sequence shown here is derived from an EMBL/GenBank/DDBJ whole genome shotgun (WGS) entry which is preliminary data.</text>
</comment>
<feature type="region of interest" description="Disordered" evidence="1">
    <location>
        <begin position="688"/>
        <end position="753"/>
    </location>
</feature>
<dbReference type="InterPro" id="IPR026091">
    <property type="entry name" value="HPS4"/>
</dbReference>
<evidence type="ECO:0000259" key="2">
    <source>
        <dbReference type="Pfam" id="PF19031"/>
    </source>
</evidence>
<dbReference type="Pfam" id="PF19033">
    <property type="entry name" value="Intu_longin_3"/>
    <property type="match status" value="1"/>
</dbReference>
<feature type="compositionally biased region" description="Basic and acidic residues" evidence="1">
    <location>
        <begin position="431"/>
        <end position="441"/>
    </location>
</feature>
<feature type="compositionally biased region" description="Basic and acidic residues" evidence="1">
    <location>
        <begin position="856"/>
        <end position="866"/>
    </location>
</feature>
<dbReference type="GO" id="GO:0005085">
    <property type="term" value="F:guanyl-nucleotide exchange factor activity"/>
    <property type="evidence" value="ECO:0007669"/>
    <property type="project" value="TreeGrafter"/>
</dbReference>
<keyword evidence="5" id="KW-1185">Reference proteome</keyword>
<dbReference type="GO" id="GO:0031085">
    <property type="term" value="C:BLOC-3 complex"/>
    <property type="evidence" value="ECO:0007669"/>
    <property type="project" value="TreeGrafter"/>
</dbReference>
<gene>
    <name evidence="4" type="ORF">P5673_000180</name>
</gene>
<feature type="region of interest" description="Disordered" evidence="1">
    <location>
        <begin position="773"/>
        <end position="818"/>
    </location>
</feature>
<feature type="region of interest" description="Disordered" evidence="1">
    <location>
        <begin position="846"/>
        <end position="872"/>
    </location>
</feature>
<name>A0AAD9R6I4_ACRCE</name>